<reference evidence="8 9" key="1">
    <citation type="journal article" date="2016" name="Int. J. Syst. Evol. Microbiol.">
        <title>Proposal of Mucilaginibacter phyllosphaerae sp. nov. isolated from the phyllosphere of Galium album.</title>
        <authorList>
            <person name="Aydogan E.L."/>
            <person name="Busse H.J."/>
            <person name="Moser G."/>
            <person name="Muller C."/>
            <person name="Kampfer P."/>
            <person name="Glaeser S.P."/>
        </authorList>
    </citation>
    <scope>NUCLEOTIDE SEQUENCE [LARGE SCALE GENOMIC DNA]</scope>
    <source>
        <strain evidence="8 9">PP-F2FG21</strain>
    </source>
</reference>
<comment type="similarity">
    <text evidence="1">Belongs to the sigma-70 factor family. ECF subfamily.</text>
</comment>
<evidence type="ECO:0000313" key="7">
    <source>
        <dbReference type="EMBL" id="MBB3969222.1"/>
    </source>
</evidence>
<dbReference type="Pfam" id="PF08281">
    <property type="entry name" value="Sigma70_r4_2"/>
    <property type="match status" value="1"/>
</dbReference>
<dbReference type="InterPro" id="IPR014284">
    <property type="entry name" value="RNA_pol_sigma-70_dom"/>
</dbReference>
<dbReference type="Proteomes" id="UP000583101">
    <property type="component" value="Unassembled WGS sequence"/>
</dbReference>
<dbReference type="EMBL" id="SNQG01000004">
    <property type="protein sequence ID" value="TEW65977.1"/>
    <property type="molecule type" value="Genomic_DNA"/>
</dbReference>
<dbReference type="GO" id="GO:0006352">
    <property type="term" value="P:DNA-templated transcription initiation"/>
    <property type="evidence" value="ECO:0007669"/>
    <property type="project" value="InterPro"/>
</dbReference>
<evidence type="ECO:0000313" key="8">
    <source>
        <dbReference type="EMBL" id="TEW65977.1"/>
    </source>
</evidence>
<accession>A0A4Y8ABS4</accession>
<dbReference type="SUPFAM" id="SSF88946">
    <property type="entry name" value="Sigma2 domain of RNA polymerase sigma factors"/>
    <property type="match status" value="1"/>
</dbReference>
<reference evidence="8" key="2">
    <citation type="submission" date="2019-03" db="EMBL/GenBank/DDBJ databases">
        <authorList>
            <person name="Yan Y.-Q."/>
            <person name="Du Z.-J."/>
        </authorList>
    </citation>
    <scope>NUCLEOTIDE SEQUENCE</scope>
    <source>
        <strain evidence="8">PP-F2FG21</strain>
    </source>
</reference>
<proteinExistence type="inferred from homology"/>
<evidence type="ECO:0000256" key="2">
    <source>
        <dbReference type="ARBA" id="ARBA00023015"/>
    </source>
</evidence>
<dbReference type="PANTHER" id="PTHR43133">
    <property type="entry name" value="RNA POLYMERASE ECF-TYPE SIGMA FACTO"/>
    <property type="match status" value="1"/>
</dbReference>
<dbReference type="Gene3D" id="1.10.1740.10">
    <property type="match status" value="1"/>
</dbReference>
<dbReference type="EMBL" id="JACIEG010000003">
    <property type="protein sequence ID" value="MBB3969222.1"/>
    <property type="molecule type" value="Genomic_DNA"/>
</dbReference>
<dbReference type="InterPro" id="IPR007627">
    <property type="entry name" value="RNA_pol_sigma70_r2"/>
</dbReference>
<evidence type="ECO:0000259" key="6">
    <source>
        <dbReference type="Pfam" id="PF08281"/>
    </source>
</evidence>
<dbReference type="RefSeq" id="WP_134336840.1">
    <property type="nucleotide sequence ID" value="NZ_BMCZ01000002.1"/>
</dbReference>
<keyword evidence="3" id="KW-0731">Sigma factor</keyword>
<dbReference type="PANTHER" id="PTHR43133:SF46">
    <property type="entry name" value="RNA POLYMERASE SIGMA-70 FACTOR ECF SUBFAMILY"/>
    <property type="match status" value="1"/>
</dbReference>
<gene>
    <name evidence="8" type="ORF">E2R65_12675</name>
    <name evidence="7" type="ORF">GGR35_001825</name>
</gene>
<dbReference type="InterPro" id="IPR036388">
    <property type="entry name" value="WH-like_DNA-bd_sf"/>
</dbReference>
<keyword evidence="4" id="KW-0804">Transcription</keyword>
<dbReference type="OrthoDB" id="659577at2"/>
<organism evidence="8 9">
    <name type="scientific">Mucilaginibacter phyllosphaerae</name>
    <dbReference type="NCBI Taxonomy" id="1812349"/>
    <lineage>
        <taxon>Bacteria</taxon>
        <taxon>Pseudomonadati</taxon>
        <taxon>Bacteroidota</taxon>
        <taxon>Sphingobacteriia</taxon>
        <taxon>Sphingobacteriales</taxon>
        <taxon>Sphingobacteriaceae</taxon>
        <taxon>Mucilaginibacter</taxon>
    </lineage>
</organism>
<dbReference type="InterPro" id="IPR039425">
    <property type="entry name" value="RNA_pol_sigma-70-like"/>
</dbReference>
<reference evidence="7 10" key="3">
    <citation type="submission" date="2020-08" db="EMBL/GenBank/DDBJ databases">
        <title>Genomic Encyclopedia of Type Strains, Phase IV (KMG-IV): sequencing the most valuable type-strain genomes for metagenomic binning, comparative biology and taxonomic classification.</title>
        <authorList>
            <person name="Goeker M."/>
        </authorList>
    </citation>
    <scope>NUCLEOTIDE SEQUENCE [LARGE SCALE GENOMIC DNA]</scope>
    <source>
        <strain evidence="7 10">DSM 100995</strain>
    </source>
</reference>
<protein>
    <submittedName>
        <fullName evidence="7 8">RNA polymerase sigma-70 factor</fullName>
    </submittedName>
</protein>
<dbReference type="AlphaFoldDB" id="A0A4Y8ABS4"/>
<evidence type="ECO:0000259" key="5">
    <source>
        <dbReference type="Pfam" id="PF04542"/>
    </source>
</evidence>
<keyword evidence="10" id="KW-1185">Reference proteome</keyword>
<feature type="domain" description="RNA polymerase sigma factor 70 region 4 type 2" evidence="6">
    <location>
        <begin position="127"/>
        <end position="174"/>
    </location>
</feature>
<evidence type="ECO:0000256" key="4">
    <source>
        <dbReference type="ARBA" id="ARBA00023163"/>
    </source>
</evidence>
<evidence type="ECO:0000256" key="3">
    <source>
        <dbReference type="ARBA" id="ARBA00023082"/>
    </source>
</evidence>
<evidence type="ECO:0000313" key="10">
    <source>
        <dbReference type="Proteomes" id="UP000583101"/>
    </source>
</evidence>
<dbReference type="SUPFAM" id="SSF88659">
    <property type="entry name" value="Sigma3 and sigma4 domains of RNA polymerase sigma factors"/>
    <property type="match status" value="1"/>
</dbReference>
<dbReference type="InterPro" id="IPR014327">
    <property type="entry name" value="RNA_pol_sigma70_bacteroid"/>
</dbReference>
<dbReference type="NCBIfam" id="TIGR02985">
    <property type="entry name" value="Sig70_bacteroi1"/>
    <property type="match status" value="1"/>
</dbReference>
<evidence type="ECO:0000313" key="9">
    <source>
        <dbReference type="Proteomes" id="UP000297248"/>
    </source>
</evidence>
<dbReference type="NCBIfam" id="TIGR02937">
    <property type="entry name" value="sigma70-ECF"/>
    <property type="match status" value="1"/>
</dbReference>
<dbReference type="Proteomes" id="UP000297248">
    <property type="component" value="Unassembled WGS sequence"/>
</dbReference>
<sequence>MYNLQLLSDHQLQQMLLESNYDAFTELYSRYQTELHRFLFRFLQSSTATEDAAQDVFTKIWENRSKLQNVKVFKAYLFVVARNHALDSLKKGFRSGNTIKEITESFSYQSRSAEDDLVSKEYLNFIEKTLHAIPHRSREIFLLCREQNKSYDEVATDLGISRNAVKNHMVFAMKVLRANTERDLGITLSLLLAAIYKH</sequence>
<dbReference type="Gene3D" id="1.10.10.10">
    <property type="entry name" value="Winged helix-like DNA-binding domain superfamily/Winged helix DNA-binding domain"/>
    <property type="match status" value="1"/>
</dbReference>
<comment type="caution">
    <text evidence="8">The sequence shown here is derived from an EMBL/GenBank/DDBJ whole genome shotgun (WGS) entry which is preliminary data.</text>
</comment>
<dbReference type="Pfam" id="PF04542">
    <property type="entry name" value="Sigma70_r2"/>
    <property type="match status" value="1"/>
</dbReference>
<dbReference type="GO" id="GO:0016987">
    <property type="term" value="F:sigma factor activity"/>
    <property type="evidence" value="ECO:0007669"/>
    <property type="project" value="UniProtKB-KW"/>
</dbReference>
<dbReference type="InterPro" id="IPR013324">
    <property type="entry name" value="RNA_pol_sigma_r3/r4-like"/>
</dbReference>
<keyword evidence="2" id="KW-0805">Transcription regulation</keyword>
<evidence type="ECO:0000256" key="1">
    <source>
        <dbReference type="ARBA" id="ARBA00010641"/>
    </source>
</evidence>
<dbReference type="InterPro" id="IPR013249">
    <property type="entry name" value="RNA_pol_sigma70_r4_t2"/>
</dbReference>
<name>A0A4Y8ABS4_9SPHI</name>
<dbReference type="InterPro" id="IPR013325">
    <property type="entry name" value="RNA_pol_sigma_r2"/>
</dbReference>
<feature type="domain" description="RNA polymerase sigma-70 region 2" evidence="5">
    <location>
        <begin position="27"/>
        <end position="91"/>
    </location>
</feature>
<dbReference type="GO" id="GO:0003677">
    <property type="term" value="F:DNA binding"/>
    <property type="evidence" value="ECO:0007669"/>
    <property type="project" value="InterPro"/>
</dbReference>